<reference evidence="2 3" key="1">
    <citation type="submission" date="2024-01" db="EMBL/GenBank/DDBJ databases">
        <title>The complete chloroplast genome sequence of Lithospermum erythrorhizon: insights into the phylogenetic relationship among Boraginaceae species and the maternal lineages of purple gromwells.</title>
        <authorList>
            <person name="Okada T."/>
            <person name="Watanabe K."/>
        </authorList>
    </citation>
    <scope>NUCLEOTIDE SEQUENCE [LARGE SCALE GENOMIC DNA]</scope>
</reference>
<protein>
    <submittedName>
        <fullName evidence="2">Uncharacterized protein</fullName>
    </submittedName>
</protein>
<dbReference type="AlphaFoldDB" id="A0AAV3NP51"/>
<feature type="region of interest" description="Disordered" evidence="1">
    <location>
        <begin position="207"/>
        <end position="232"/>
    </location>
</feature>
<gene>
    <name evidence="2" type="ORF">LIER_02233</name>
</gene>
<comment type="caution">
    <text evidence="2">The sequence shown here is derived from an EMBL/GenBank/DDBJ whole genome shotgun (WGS) entry which is preliminary data.</text>
</comment>
<keyword evidence="3" id="KW-1185">Reference proteome</keyword>
<sequence>MAHFERIPPGEGPALHLYLHQHELTEETRGSFRGCPRAPGCSFSGRLLTSSLYNRADYSPYFPLYFLSEEEEPNSMAGKKQTIVKDVRSSHDAELVSKTMNEVRLARLVASHGGYYLLDGIIPFSSSSTPSVYFSSKQILIFVDADDGDDAHGSNLQKSHFSELETEEVEAFASSVLSNPNADIIRDSKTTKKRKFGGVEGARKVPKKSKAKIDNGGVEGEEEEPVAEPRVKDSQTLEGFRRKMAESIILKGHLRHLRNHYHIHSDVLMRIPLANETPDLPEDSYTPIFWEFFNYSLRL</sequence>
<accession>A0AAV3NP51</accession>
<dbReference type="Proteomes" id="UP001454036">
    <property type="component" value="Unassembled WGS sequence"/>
</dbReference>
<evidence type="ECO:0000313" key="2">
    <source>
        <dbReference type="EMBL" id="GAA0140989.1"/>
    </source>
</evidence>
<dbReference type="EMBL" id="BAABME010000240">
    <property type="protein sequence ID" value="GAA0140989.1"/>
    <property type="molecule type" value="Genomic_DNA"/>
</dbReference>
<evidence type="ECO:0000313" key="3">
    <source>
        <dbReference type="Proteomes" id="UP001454036"/>
    </source>
</evidence>
<evidence type="ECO:0000256" key="1">
    <source>
        <dbReference type="SAM" id="MobiDB-lite"/>
    </source>
</evidence>
<name>A0AAV3NP51_LITER</name>
<organism evidence="2 3">
    <name type="scientific">Lithospermum erythrorhizon</name>
    <name type="common">Purple gromwell</name>
    <name type="synonym">Lithospermum officinale var. erythrorhizon</name>
    <dbReference type="NCBI Taxonomy" id="34254"/>
    <lineage>
        <taxon>Eukaryota</taxon>
        <taxon>Viridiplantae</taxon>
        <taxon>Streptophyta</taxon>
        <taxon>Embryophyta</taxon>
        <taxon>Tracheophyta</taxon>
        <taxon>Spermatophyta</taxon>
        <taxon>Magnoliopsida</taxon>
        <taxon>eudicotyledons</taxon>
        <taxon>Gunneridae</taxon>
        <taxon>Pentapetalae</taxon>
        <taxon>asterids</taxon>
        <taxon>lamiids</taxon>
        <taxon>Boraginales</taxon>
        <taxon>Boraginaceae</taxon>
        <taxon>Boraginoideae</taxon>
        <taxon>Lithospermeae</taxon>
        <taxon>Lithospermum</taxon>
    </lineage>
</organism>
<proteinExistence type="predicted"/>